<comment type="caution">
    <text evidence="2">The sequence shown here is derived from an EMBL/GenBank/DDBJ whole genome shotgun (WGS) entry which is preliminary data.</text>
</comment>
<sequence length="65" mass="7185">MQDSPKRIQKNSTQSIGESTAPFGENAKKQSAGKKIFELTTASPTDFFTYISLLCVLSKVKISTW</sequence>
<reference evidence="2 3" key="1">
    <citation type="submission" date="2015-11" db="EMBL/GenBank/DDBJ databases">
        <title>Draft genome of Sulfurovum riftiae 1812E, a member of the Epsilonproteobacteria isolated from the tube of the deep-sea hydrothermal vent tubewom Riftia pachyptila.</title>
        <authorList>
            <person name="Vetriani C."/>
            <person name="Giovannelli D."/>
        </authorList>
    </citation>
    <scope>NUCLEOTIDE SEQUENCE [LARGE SCALE GENOMIC DNA]</scope>
    <source>
        <strain evidence="2 3">1812E</strain>
    </source>
</reference>
<protein>
    <submittedName>
        <fullName evidence="2">Uncharacterized protein</fullName>
    </submittedName>
</protein>
<dbReference type="STRING" id="1630136.AS592_07565"/>
<keyword evidence="3" id="KW-1185">Reference proteome</keyword>
<proteinExistence type="predicted"/>
<organism evidence="2 3">
    <name type="scientific">Sulfurovum riftiae</name>
    <dbReference type="NCBI Taxonomy" id="1630136"/>
    <lineage>
        <taxon>Bacteria</taxon>
        <taxon>Pseudomonadati</taxon>
        <taxon>Campylobacterota</taxon>
        <taxon>Epsilonproteobacteria</taxon>
        <taxon>Campylobacterales</taxon>
        <taxon>Sulfurovaceae</taxon>
        <taxon>Sulfurovum</taxon>
    </lineage>
</organism>
<evidence type="ECO:0000313" key="3">
    <source>
        <dbReference type="Proteomes" id="UP000075359"/>
    </source>
</evidence>
<evidence type="ECO:0000256" key="1">
    <source>
        <dbReference type="SAM" id="MobiDB-lite"/>
    </source>
</evidence>
<name>A0A151CGK3_9BACT</name>
<evidence type="ECO:0000313" key="2">
    <source>
        <dbReference type="EMBL" id="KYJ86675.1"/>
    </source>
</evidence>
<feature type="region of interest" description="Disordered" evidence="1">
    <location>
        <begin position="1"/>
        <end position="31"/>
    </location>
</feature>
<gene>
    <name evidence="2" type="ORF">AS592_07565</name>
</gene>
<dbReference type="AlphaFoldDB" id="A0A151CGK3"/>
<accession>A0A151CGK3</accession>
<dbReference type="Proteomes" id="UP000075359">
    <property type="component" value="Unassembled WGS sequence"/>
</dbReference>
<dbReference type="EMBL" id="LNKT01000012">
    <property type="protein sequence ID" value="KYJ86675.1"/>
    <property type="molecule type" value="Genomic_DNA"/>
</dbReference>